<gene>
    <name evidence="1" type="ORF">V6N11_025574</name>
</gene>
<accession>A0ABR1ZRV3</accession>
<sequence length="159" mass="17271">MFLLSMKKLGYIGVLGVKSHQISFKTFSDRRTNVVCSPGEVPLELSDMPNQVVFTTSEGVESIVSDSEVVEEIPVQLAAINSSTRVNDGLPEEFGFEEELQNQSEAGLQSQTEEVVDFSSGTIVDSPEAIQSENTVNIHPMVTCDQTIDSPRQDGSSEA</sequence>
<proteinExistence type="predicted"/>
<organism evidence="1 2">
    <name type="scientific">Hibiscus sabdariffa</name>
    <name type="common">roselle</name>
    <dbReference type="NCBI Taxonomy" id="183260"/>
    <lineage>
        <taxon>Eukaryota</taxon>
        <taxon>Viridiplantae</taxon>
        <taxon>Streptophyta</taxon>
        <taxon>Embryophyta</taxon>
        <taxon>Tracheophyta</taxon>
        <taxon>Spermatophyta</taxon>
        <taxon>Magnoliopsida</taxon>
        <taxon>eudicotyledons</taxon>
        <taxon>Gunneridae</taxon>
        <taxon>Pentapetalae</taxon>
        <taxon>rosids</taxon>
        <taxon>malvids</taxon>
        <taxon>Malvales</taxon>
        <taxon>Malvaceae</taxon>
        <taxon>Malvoideae</taxon>
        <taxon>Hibiscus</taxon>
    </lineage>
</organism>
<reference evidence="1 2" key="1">
    <citation type="journal article" date="2024" name="G3 (Bethesda)">
        <title>Genome assembly of Hibiscus sabdariffa L. provides insights into metabolisms of medicinal natural products.</title>
        <authorList>
            <person name="Kim T."/>
        </authorList>
    </citation>
    <scope>NUCLEOTIDE SEQUENCE [LARGE SCALE GENOMIC DNA]</scope>
    <source>
        <strain evidence="1">TK-2024</strain>
        <tissue evidence="1">Old leaves</tissue>
    </source>
</reference>
<name>A0ABR1ZRV3_9ROSI</name>
<keyword evidence="2" id="KW-1185">Reference proteome</keyword>
<comment type="caution">
    <text evidence="1">The sequence shown here is derived from an EMBL/GenBank/DDBJ whole genome shotgun (WGS) entry which is preliminary data.</text>
</comment>
<dbReference type="EMBL" id="JBBPBN010000665">
    <property type="protein sequence ID" value="KAK8483374.1"/>
    <property type="molecule type" value="Genomic_DNA"/>
</dbReference>
<dbReference type="Proteomes" id="UP001396334">
    <property type="component" value="Unassembled WGS sequence"/>
</dbReference>
<evidence type="ECO:0000313" key="1">
    <source>
        <dbReference type="EMBL" id="KAK8483374.1"/>
    </source>
</evidence>
<protein>
    <submittedName>
        <fullName evidence="1">Uncharacterized protein</fullName>
    </submittedName>
</protein>
<evidence type="ECO:0000313" key="2">
    <source>
        <dbReference type="Proteomes" id="UP001396334"/>
    </source>
</evidence>